<dbReference type="GO" id="GO:0008855">
    <property type="term" value="F:exodeoxyribonuclease VII activity"/>
    <property type="evidence" value="ECO:0007669"/>
    <property type="project" value="InterPro"/>
</dbReference>
<dbReference type="AlphaFoldDB" id="X1LEJ3"/>
<dbReference type="InterPro" id="IPR003761">
    <property type="entry name" value="Exonuc_VII_S"/>
</dbReference>
<gene>
    <name evidence="4" type="ORF">S03H2_72466</name>
</gene>
<organism evidence="4">
    <name type="scientific">marine sediment metagenome</name>
    <dbReference type="NCBI Taxonomy" id="412755"/>
    <lineage>
        <taxon>unclassified sequences</taxon>
        <taxon>metagenomes</taxon>
        <taxon>ecological metagenomes</taxon>
    </lineage>
</organism>
<evidence type="ECO:0000256" key="3">
    <source>
        <dbReference type="ARBA" id="ARBA00022801"/>
    </source>
</evidence>
<dbReference type="GO" id="GO:0009318">
    <property type="term" value="C:exodeoxyribonuclease VII complex"/>
    <property type="evidence" value="ECO:0007669"/>
    <property type="project" value="InterPro"/>
</dbReference>
<keyword evidence="3" id="KW-0378">Hydrolase</keyword>
<keyword evidence="2" id="KW-0540">Nuclease</keyword>
<protein>
    <submittedName>
        <fullName evidence="4">Uncharacterized protein</fullName>
    </submittedName>
</protein>
<dbReference type="PIRSF" id="PIRSF006488">
    <property type="entry name" value="Exonuc_VII_S"/>
    <property type="match status" value="1"/>
</dbReference>
<dbReference type="EMBL" id="BARU01049014">
    <property type="protein sequence ID" value="GAI00850.1"/>
    <property type="molecule type" value="Genomic_DNA"/>
</dbReference>
<dbReference type="GO" id="GO:0005829">
    <property type="term" value="C:cytosol"/>
    <property type="evidence" value="ECO:0007669"/>
    <property type="project" value="TreeGrafter"/>
</dbReference>
<keyword evidence="1" id="KW-0963">Cytoplasm</keyword>
<dbReference type="Gene3D" id="1.10.287.1040">
    <property type="entry name" value="Exonuclease VII, small subunit"/>
    <property type="match status" value="1"/>
</dbReference>
<proteinExistence type="predicted"/>
<dbReference type="InterPro" id="IPR037004">
    <property type="entry name" value="Exonuc_VII_ssu_sf"/>
</dbReference>
<evidence type="ECO:0000256" key="1">
    <source>
        <dbReference type="ARBA" id="ARBA00022490"/>
    </source>
</evidence>
<dbReference type="SUPFAM" id="SSF116842">
    <property type="entry name" value="XseB-like"/>
    <property type="match status" value="1"/>
</dbReference>
<evidence type="ECO:0000256" key="2">
    <source>
        <dbReference type="ARBA" id="ARBA00022722"/>
    </source>
</evidence>
<name>X1LEJ3_9ZZZZ</name>
<evidence type="ECO:0000313" key="4">
    <source>
        <dbReference type="EMBL" id="GAI00850.1"/>
    </source>
</evidence>
<comment type="caution">
    <text evidence="4">The sequence shown here is derived from an EMBL/GenBank/DDBJ whole genome shotgun (WGS) entry which is preliminary data.</text>
</comment>
<sequence>MNKENLEQRDFDEVLKELEEIVSTLEKGDLNLEESLKKFEKGIKLSTHCLKN</sequence>
<accession>X1LEJ3</accession>
<dbReference type="PANTHER" id="PTHR34137">
    <property type="entry name" value="EXODEOXYRIBONUCLEASE 7 SMALL SUBUNIT"/>
    <property type="match status" value="1"/>
</dbReference>
<dbReference type="Pfam" id="PF02609">
    <property type="entry name" value="Exonuc_VII_S"/>
    <property type="match status" value="1"/>
</dbReference>
<dbReference type="GO" id="GO:0006308">
    <property type="term" value="P:DNA catabolic process"/>
    <property type="evidence" value="ECO:0007669"/>
    <property type="project" value="InterPro"/>
</dbReference>
<dbReference type="PANTHER" id="PTHR34137:SF1">
    <property type="entry name" value="EXODEOXYRIBONUCLEASE 7 SMALL SUBUNIT"/>
    <property type="match status" value="1"/>
</dbReference>
<feature type="non-terminal residue" evidence="4">
    <location>
        <position position="52"/>
    </location>
</feature>
<dbReference type="NCBIfam" id="TIGR01280">
    <property type="entry name" value="xseB"/>
    <property type="match status" value="1"/>
</dbReference>
<reference evidence="4" key="1">
    <citation type="journal article" date="2014" name="Front. Microbiol.">
        <title>High frequency of phylogenetically diverse reductive dehalogenase-homologous genes in deep subseafloor sedimentary metagenomes.</title>
        <authorList>
            <person name="Kawai M."/>
            <person name="Futagami T."/>
            <person name="Toyoda A."/>
            <person name="Takaki Y."/>
            <person name="Nishi S."/>
            <person name="Hori S."/>
            <person name="Arai W."/>
            <person name="Tsubouchi T."/>
            <person name="Morono Y."/>
            <person name="Uchiyama I."/>
            <person name="Ito T."/>
            <person name="Fujiyama A."/>
            <person name="Inagaki F."/>
            <person name="Takami H."/>
        </authorList>
    </citation>
    <scope>NUCLEOTIDE SEQUENCE</scope>
    <source>
        <strain evidence="4">Expedition CK06-06</strain>
    </source>
</reference>